<dbReference type="Proteomes" id="UP001189429">
    <property type="component" value="Unassembled WGS sequence"/>
</dbReference>
<dbReference type="PANTHER" id="PTHR14499">
    <property type="entry name" value="POTASSIUM CHANNEL TETRAMERIZATION DOMAIN-CONTAINING"/>
    <property type="match status" value="1"/>
</dbReference>
<dbReference type="Pfam" id="PF02214">
    <property type="entry name" value="BTB_2"/>
    <property type="match status" value="1"/>
</dbReference>
<evidence type="ECO:0000313" key="3">
    <source>
        <dbReference type="Proteomes" id="UP001189429"/>
    </source>
</evidence>
<comment type="caution">
    <text evidence="2">The sequence shown here is derived from an EMBL/GenBank/DDBJ whole genome shotgun (WGS) entry which is preliminary data.</text>
</comment>
<protein>
    <recommendedName>
        <fullName evidence="1">BTB domain-containing protein</fullName>
    </recommendedName>
</protein>
<evidence type="ECO:0000259" key="1">
    <source>
        <dbReference type="SMART" id="SM00225"/>
    </source>
</evidence>
<dbReference type="PANTHER" id="PTHR14499:SF136">
    <property type="entry name" value="GH08630P"/>
    <property type="match status" value="1"/>
</dbReference>
<accession>A0ABN9QCM8</accession>
<dbReference type="InterPro" id="IPR003131">
    <property type="entry name" value="T1-type_BTB"/>
</dbReference>
<dbReference type="SMART" id="SM00225">
    <property type="entry name" value="BTB"/>
    <property type="match status" value="1"/>
</dbReference>
<proteinExistence type="predicted"/>
<dbReference type="SUPFAM" id="SSF54695">
    <property type="entry name" value="POZ domain"/>
    <property type="match status" value="1"/>
</dbReference>
<name>A0ABN9QCM8_9DINO</name>
<dbReference type="InterPro" id="IPR000210">
    <property type="entry name" value="BTB/POZ_dom"/>
</dbReference>
<sequence>MPPETQGTAPRGRGGGCVLAVQDKPPAPRGCLRGLAMDVEFPPVVDLLVGQRRFTTALSTLRKFPDSMLASMFSGRIGVLQKDGAYFIDREGESFGLILDYLRDGDAELPADIGRLRGLLRDACFFGLSGLQELIAAKLARVEVVIEASTGDFNCTDEQCNCGGDNMSPREMFLHNPHQMLHPRNKQVPVVDTPFLTLEVALQICGGGPADEPGGLEAAQEALLPILRRRFAQPGPAGPAWKEEAEVAAQVRNHLLLLARESKVMQCEFVENVLEYDIGDEAADEVDWVTHHRAYRGATCAAPTRSMGRRHTASDHAEHPAACPACACACGSS</sequence>
<feature type="domain" description="BTB" evidence="1">
    <location>
        <begin position="43"/>
        <end position="143"/>
    </location>
</feature>
<dbReference type="EMBL" id="CAUYUJ010002780">
    <property type="protein sequence ID" value="CAK0802317.1"/>
    <property type="molecule type" value="Genomic_DNA"/>
</dbReference>
<organism evidence="2 3">
    <name type="scientific">Prorocentrum cordatum</name>
    <dbReference type="NCBI Taxonomy" id="2364126"/>
    <lineage>
        <taxon>Eukaryota</taxon>
        <taxon>Sar</taxon>
        <taxon>Alveolata</taxon>
        <taxon>Dinophyceae</taxon>
        <taxon>Prorocentrales</taxon>
        <taxon>Prorocentraceae</taxon>
        <taxon>Prorocentrum</taxon>
    </lineage>
</organism>
<reference evidence="2" key="1">
    <citation type="submission" date="2023-10" db="EMBL/GenBank/DDBJ databases">
        <authorList>
            <person name="Chen Y."/>
            <person name="Shah S."/>
            <person name="Dougan E. K."/>
            <person name="Thang M."/>
            <person name="Chan C."/>
        </authorList>
    </citation>
    <scope>NUCLEOTIDE SEQUENCE [LARGE SCALE GENOMIC DNA]</scope>
</reference>
<gene>
    <name evidence="2" type="ORF">PCOR1329_LOCUS9871</name>
</gene>
<evidence type="ECO:0000313" key="2">
    <source>
        <dbReference type="EMBL" id="CAK0802317.1"/>
    </source>
</evidence>
<dbReference type="Gene3D" id="3.30.710.10">
    <property type="entry name" value="Potassium Channel Kv1.1, Chain A"/>
    <property type="match status" value="1"/>
</dbReference>
<dbReference type="InterPro" id="IPR011333">
    <property type="entry name" value="SKP1/BTB/POZ_sf"/>
</dbReference>
<keyword evidence="3" id="KW-1185">Reference proteome</keyword>